<sequence>MSFHFDYIQDKVEFFEGVSLRDIERKINEQIHHNRAILLEVHHVAHQMHVAEDGKRYYSAVVHFKQKR</sequence>
<name>A0A7X2IX97_9BACI</name>
<evidence type="ECO:0000313" key="1">
    <source>
        <dbReference type="EMBL" id="MRX71354.1"/>
    </source>
</evidence>
<dbReference type="AlphaFoldDB" id="A0A7X2IX97"/>
<dbReference type="OrthoDB" id="2454327at2"/>
<evidence type="ECO:0000313" key="2">
    <source>
        <dbReference type="Proteomes" id="UP000448867"/>
    </source>
</evidence>
<dbReference type="Pfam" id="PF10750">
    <property type="entry name" value="DUF2536"/>
    <property type="match status" value="1"/>
</dbReference>
<organism evidence="1 2">
    <name type="scientific">Metabacillus lacus</name>
    <dbReference type="NCBI Taxonomy" id="1983721"/>
    <lineage>
        <taxon>Bacteria</taxon>
        <taxon>Bacillati</taxon>
        <taxon>Bacillota</taxon>
        <taxon>Bacilli</taxon>
        <taxon>Bacillales</taxon>
        <taxon>Bacillaceae</taxon>
        <taxon>Metabacillus</taxon>
    </lineage>
</organism>
<dbReference type="EMBL" id="WKKI01000004">
    <property type="protein sequence ID" value="MRX71354.1"/>
    <property type="molecule type" value="Genomic_DNA"/>
</dbReference>
<dbReference type="InterPro" id="IPR019686">
    <property type="entry name" value="DUF2536"/>
</dbReference>
<protein>
    <submittedName>
        <fullName evidence="1">DUF2536 family protein</fullName>
    </submittedName>
</protein>
<accession>A0A7X2IX97</accession>
<keyword evidence="2" id="KW-1185">Reference proteome</keyword>
<proteinExistence type="predicted"/>
<reference evidence="1 2" key="1">
    <citation type="submission" date="2019-11" db="EMBL/GenBank/DDBJ databases">
        <title>Bacillus lacus genome.</title>
        <authorList>
            <person name="Allen C.J."/>
            <person name="Newman J.D."/>
        </authorList>
    </citation>
    <scope>NUCLEOTIDE SEQUENCE [LARGE SCALE GENOMIC DNA]</scope>
    <source>
        <strain evidence="1 2">KCTC 33946</strain>
    </source>
</reference>
<dbReference type="Proteomes" id="UP000448867">
    <property type="component" value="Unassembled WGS sequence"/>
</dbReference>
<dbReference type="RefSeq" id="WP_154306571.1">
    <property type="nucleotide sequence ID" value="NZ_WKKI01000004.1"/>
</dbReference>
<gene>
    <name evidence="1" type="ORF">GJU40_04095</name>
</gene>
<comment type="caution">
    <text evidence="1">The sequence shown here is derived from an EMBL/GenBank/DDBJ whole genome shotgun (WGS) entry which is preliminary data.</text>
</comment>